<dbReference type="Proteomes" id="UP000186601">
    <property type="component" value="Unassembled WGS sequence"/>
</dbReference>
<dbReference type="InterPro" id="IPR039156">
    <property type="entry name" value="PHAF1/BROMI"/>
</dbReference>
<dbReference type="PANTHER" id="PTHR13465:SF2">
    <property type="entry name" value="PHAGOSOME ASSEMBLY FACTOR 1"/>
    <property type="match status" value="1"/>
</dbReference>
<dbReference type="InterPro" id="IPR005373">
    <property type="entry name" value="PHAF1"/>
</dbReference>
<keyword evidence="4" id="KW-1185">Reference proteome</keyword>
<comment type="similarity">
    <text evidence="1">Belongs to the PHAF1 family.</text>
</comment>
<evidence type="ECO:0000256" key="1">
    <source>
        <dbReference type="ARBA" id="ARBA00024339"/>
    </source>
</evidence>
<protein>
    <submittedName>
        <fullName evidence="3">Uncharacterized protein</fullName>
    </submittedName>
</protein>
<sequence>MAPLLDIDIRPGYGLGQFELGSSLWAVLDLLTHHQHYFPQVDVKFDPDSPVSPVILHLRPHFDLLFSGYHQRLHTICLKKLQDPHPPVLLQYKQTPLSSQQQALTRVGVSRAFGPTYAGEDLRYPGVWFSFEEDGRGDTSARKGGSPNPEEKTQEVKRVIVSQKSVNDAPNDEPNDVLSEVRECPVMRGDISKAIVKVHDGVTLHFYPSTVEPVRIRIGETTAQDLTCDLGPPMSIHYREDDRMTIHSKSTKENEEINTGCMTHLPGTPLFQRYKRCPWAIEGDPEDDEDDTPPRKWYYDRVRSSRGRNICCNKRC</sequence>
<accession>A0A2R6NQZ4</accession>
<dbReference type="AlphaFoldDB" id="A0A2R6NQZ4"/>
<evidence type="ECO:0000313" key="4">
    <source>
        <dbReference type="Proteomes" id="UP000186601"/>
    </source>
</evidence>
<dbReference type="OrthoDB" id="411211at2759"/>
<reference evidence="3 4" key="1">
    <citation type="submission" date="2018-02" db="EMBL/GenBank/DDBJ databases">
        <title>Genome sequence of the basidiomycete white-rot fungus Phlebia centrifuga.</title>
        <authorList>
            <person name="Granchi Z."/>
            <person name="Peng M."/>
            <person name="de Vries R.P."/>
            <person name="Hilden K."/>
            <person name="Makela M.R."/>
            <person name="Grigoriev I."/>
            <person name="Riley R."/>
        </authorList>
    </citation>
    <scope>NUCLEOTIDE SEQUENCE [LARGE SCALE GENOMIC DNA]</scope>
    <source>
        <strain evidence="3 4">FBCC195</strain>
    </source>
</reference>
<evidence type="ECO:0000256" key="2">
    <source>
        <dbReference type="SAM" id="MobiDB-lite"/>
    </source>
</evidence>
<feature type="region of interest" description="Disordered" evidence="2">
    <location>
        <begin position="135"/>
        <end position="155"/>
    </location>
</feature>
<gene>
    <name evidence="3" type="ORF">PHLCEN_2v9408</name>
</gene>
<dbReference type="GO" id="GO:0005802">
    <property type="term" value="C:trans-Golgi network"/>
    <property type="evidence" value="ECO:0007669"/>
    <property type="project" value="TreeGrafter"/>
</dbReference>
<evidence type="ECO:0000313" key="3">
    <source>
        <dbReference type="EMBL" id="PSR74994.1"/>
    </source>
</evidence>
<dbReference type="GO" id="GO:0043001">
    <property type="term" value="P:Golgi to plasma membrane protein transport"/>
    <property type="evidence" value="ECO:0007669"/>
    <property type="project" value="TreeGrafter"/>
</dbReference>
<dbReference type="Pfam" id="PF03676">
    <property type="entry name" value="PHAF1"/>
    <property type="match status" value="1"/>
</dbReference>
<dbReference type="PANTHER" id="PTHR13465">
    <property type="entry name" value="UPF0183 PROTEIN"/>
    <property type="match status" value="1"/>
</dbReference>
<dbReference type="EMBL" id="MLYV02000940">
    <property type="protein sequence ID" value="PSR74994.1"/>
    <property type="molecule type" value="Genomic_DNA"/>
</dbReference>
<name>A0A2R6NQZ4_9APHY</name>
<organism evidence="3 4">
    <name type="scientific">Hermanssonia centrifuga</name>
    <dbReference type="NCBI Taxonomy" id="98765"/>
    <lineage>
        <taxon>Eukaryota</taxon>
        <taxon>Fungi</taxon>
        <taxon>Dikarya</taxon>
        <taxon>Basidiomycota</taxon>
        <taxon>Agaricomycotina</taxon>
        <taxon>Agaricomycetes</taxon>
        <taxon>Polyporales</taxon>
        <taxon>Meruliaceae</taxon>
        <taxon>Hermanssonia</taxon>
    </lineage>
</organism>
<proteinExistence type="inferred from homology"/>
<comment type="caution">
    <text evidence="3">The sequence shown here is derived from an EMBL/GenBank/DDBJ whole genome shotgun (WGS) entry which is preliminary data.</text>
</comment>